<keyword evidence="13" id="KW-1185">Reference proteome</keyword>
<dbReference type="PIRSF" id="PIRSF038994">
    <property type="entry name" value="NagA"/>
    <property type="match status" value="1"/>
</dbReference>
<dbReference type="EMBL" id="MU251556">
    <property type="protein sequence ID" value="KAG9232287.1"/>
    <property type="molecule type" value="Genomic_DNA"/>
</dbReference>
<dbReference type="Gene3D" id="3.20.20.140">
    <property type="entry name" value="Metal-dependent hydrolases"/>
    <property type="match status" value="1"/>
</dbReference>
<feature type="binding site" evidence="10">
    <location>
        <position position="200"/>
    </location>
    <ligand>
        <name>Zn(2+)</name>
        <dbReference type="ChEBI" id="CHEBI:29105"/>
    </ligand>
</feature>
<dbReference type="EC" id="3.5.1.25" evidence="2 7"/>
<dbReference type="PANTHER" id="PTHR11113:SF4">
    <property type="entry name" value="N-ACETYLGLUCOSAMINE-6-PHOSPHATE DEACETYLASE"/>
    <property type="match status" value="1"/>
</dbReference>
<reference evidence="12" key="1">
    <citation type="journal article" date="2021" name="IMA Fungus">
        <title>Genomic characterization of three marine fungi, including Emericellopsis atlantica sp. nov. with signatures of a generalist lifestyle and marine biomass degradation.</title>
        <authorList>
            <person name="Hagestad O.C."/>
            <person name="Hou L."/>
            <person name="Andersen J.H."/>
            <person name="Hansen E.H."/>
            <person name="Altermark B."/>
            <person name="Li C."/>
            <person name="Kuhnert E."/>
            <person name="Cox R.J."/>
            <person name="Crous P.W."/>
            <person name="Spatafora J.W."/>
            <person name="Lail K."/>
            <person name="Amirebrahimi M."/>
            <person name="Lipzen A."/>
            <person name="Pangilinan J."/>
            <person name="Andreopoulos W."/>
            <person name="Hayes R.D."/>
            <person name="Ng V."/>
            <person name="Grigoriev I.V."/>
            <person name="Jackson S.A."/>
            <person name="Sutton T.D.S."/>
            <person name="Dobson A.D.W."/>
            <person name="Rama T."/>
        </authorList>
    </citation>
    <scope>NUCLEOTIDE SEQUENCE</scope>
    <source>
        <strain evidence="12">TRa018bII</strain>
    </source>
</reference>
<dbReference type="Pfam" id="PF01979">
    <property type="entry name" value="Amidohydro_1"/>
    <property type="match status" value="1"/>
</dbReference>
<evidence type="ECO:0000313" key="13">
    <source>
        <dbReference type="Proteomes" id="UP000824998"/>
    </source>
</evidence>
<evidence type="ECO:0000256" key="1">
    <source>
        <dbReference type="ARBA" id="ARBA00010716"/>
    </source>
</evidence>
<feature type="binding site" evidence="9">
    <location>
        <position position="142"/>
    </location>
    <ligand>
        <name>substrate</name>
    </ligand>
</feature>
<evidence type="ECO:0000256" key="3">
    <source>
        <dbReference type="ARBA" id="ARBA00018029"/>
    </source>
</evidence>
<dbReference type="GO" id="GO:0006046">
    <property type="term" value="P:N-acetylglucosamine catabolic process"/>
    <property type="evidence" value="ECO:0007669"/>
    <property type="project" value="TreeGrafter"/>
</dbReference>
<dbReference type="PANTHER" id="PTHR11113">
    <property type="entry name" value="N-ACETYLGLUCOSAMINE-6-PHOSPHATE DEACETYLASE"/>
    <property type="match status" value="1"/>
</dbReference>
<proteinExistence type="inferred from homology"/>
<dbReference type="AlphaFoldDB" id="A0A9P8C3N2"/>
<evidence type="ECO:0000256" key="2">
    <source>
        <dbReference type="ARBA" id="ARBA00011899"/>
    </source>
</evidence>
<feature type="binding site" evidence="9">
    <location>
        <position position="256"/>
    </location>
    <ligand>
        <name>substrate</name>
    </ligand>
</feature>
<sequence>MPTLHFVNSRQCKGGKLIASPLTVDVNGVIIPNSPLPQDVLEVDLKNAIVSPGFLELQINGALGFHFASYKDPESYEANVRTLAQYLPSTGVTGFYATVPTVPDHIFHSVLPLLKPKDAPEAASVLGAHVEGPFLSPYKKGAHDAGNLYVPADTSLEAIYGKANLIQSVRLVTVAPELKGAMELIKALRINYDIQVSMGHSAATLEEGMQAMEAGAKLLTHCFNAMNPLHHREPGLVGLIAAKNPPFFSIIADSIHIHPRVVSLAYRSSPNHCILITDSIELSGLPDGVHPGHAQIPWNQVKAGNKVTIENTDTLTGTCIGLDECVRNLMTWTGISIAEAVRCVTENVAEAMNLHDRGRLEVGHRADFVLLGDDGIVKETWILGKRIV</sequence>
<feature type="active site" description="Proton donor/acceptor" evidence="8">
    <location>
        <position position="278"/>
    </location>
</feature>
<feature type="binding site" evidence="10">
    <location>
        <position position="131"/>
    </location>
    <ligand>
        <name>Zn(2+)</name>
        <dbReference type="ChEBI" id="CHEBI:29105"/>
    </ligand>
</feature>
<protein>
    <recommendedName>
        <fullName evidence="3 7">N-acetylglucosamine-6-phosphate deacetylase</fullName>
        <ecNumber evidence="2 7">3.5.1.25</ecNumber>
    </recommendedName>
</protein>
<evidence type="ECO:0000256" key="7">
    <source>
        <dbReference type="PIRNR" id="PIRNR038994"/>
    </source>
</evidence>
<feature type="binding site" evidence="9">
    <location>
        <position position="232"/>
    </location>
    <ligand>
        <name>substrate</name>
    </ligand>
</feature>
<feature type="domain" description="Amidohydrolase-related" evidence="11">
    <location>
        <begin position="50"/>
        <end position="386"/>
    </location>
</feature>
<organism evidence="12 13">
    <name type="scientific">Amylocarpus encephaloides</name>
    <dbReference type="NCBI Taxonomy" id="45428"/>
    <lineage>
        <taxon>Eukaryota</taxon>
        <taxon>Fungi</taxon>
        <taxon>Dikarya</taxon>
        <taxon>Ascomycota</taxon>
        <taxon>Pezizomycotina</taxon>
        <taxon>Leotiomycetes</taxon>
        <taxon>Helotiales</taxon>
        <taxon>Helotiales incertae sedis</taxon>
        <taxon>Amylocarpus</taxon>
    </lineage>
</organism>
<keyword evidence="4 7" id="KW-0378">Hydrolase</keyword>
<dbReference type="Gene3D" id="2.30.40.10">
    <property type="entry name" value="Urease, subunit C, domain 1"/>
    <property type="match status" value="1"/>
</dbReference>
<evidence type="ECO:0000256" key="6">
    <source>
        <dbReference type="ARBA" id="ARBA00047647"/>
    </source>
</evidence>
<dbReference type="InterPro" id="IPR003764">
    <property type="entry name" value="GlcNAc_6-P_deAcase"/>
</dbReference>
<comment type="similarity">
    <text evidence="1 7">Belongs to the metallo-dependent hydrolases superfamily. NagA family.</text>
</comment>
<dbReference type="InterPro" id="IPR006680">
    <property type="entry name" value="Amidohydro-rel"/>
</dbReference>
<feature type="binding site" evidence="9">
    <location>
        <begin position="224"/>
        <end position="225"/>
    </location>
    <ligand>
        <name>substrate</name>
    </ligand>
</feature>
<evidence type="ECO:0000256" key="10">
    <source>
        <dbReference type="PIRSR" id="PIRSR038994-3"/>
    </source>
</evidence>
<keyword evidence="10" id="KW-0479">Metal-binding</keyword>
<dbReference type="OrthoDB" id="10264777at2759"/>
<dbReference type="InterPro" id="IPR032466">
    <property type="entry name" value="Metal_Hydrolase"/>
</dbReference>
<gene>
    <name evidence="12" type="ORF">BJ875DRAFT_89442</name>
</gene>
<feature type="binding site" evidence="10">
    <location>
        <position position="221"/>
    </location>
    <ligand>
        <name>Zn(2+)</name>
        <dbReference type="ChEBI" id="CHEBI:29105"/>
    </ligand>
</feature>
<comment type="cofactor">
    <cofactor evidence="10">
        <name>a divalent metal cation</name>
        <dbReference type="ChEBI" id="CHEBI:60240"/>
    </cofactor>
    <text evidence="10">Binds 1 divalent metal cation per subunit.</text>
</comment>
<accession>A0A9P8C3N2</accession>
<evidence type="ECO:0000256" key="5">
    <source>
        <dbReference type="ARBA" id="ARBA00023277"/>
    </source>
</evidence>
<evidence type="ECO:0000313" key="12">
    <source>
        <dbReference type="EMBL" id="KAG9232287.1"/>
    </source>
</evidence>
<evidence type="ECO:0000256" key="9">
    <source>
        <dbReference type="PIRSR" id="PIRSR038994-2"/>
    </source>
</evidence>
<comment type="caution">
    <text evidence="12">The sequence shown here is derived from an EMBL/GenBank/DDBJ whole genome shotgun (WGS) entry which is preliminary data.</text>
</comment>
<name>A0A9P8C3N2_9HELO</name>
<dbReference type="InterPro" id="IPR011059">
    <property type="entry name" value="Metal-dep_hydrolase_composite"/>
</dbReference>
<dbReference type="GO" id="GO:0008448">
    <property type="term" value="F:N-acetylglucosamine-6-phosphate deacetylase activity"/>
    <property type="evidence" value="ECO:0007669"/>
    <property type="project" value="UniProtKB-UniRule"/>
</dbReference>
<dbReference type="Proteomes" id="UP000824998">
    <property type="component" value="Unassembled WGS sequence"/>
</dbReference>
<evidence type="ECO:0000256" key="4">
    <source>
        <dbReference type="ARBA" id="ARBA00022801"/>
    </source>
</evidence>
<dbReference type="SUPFAM" id="SSF51338">
    <property type="entry name" value="Composite domain of metallo-dependent hydrolases"/>
    <property type="match status" value="1"/>
</dbReference>
<feature type="binding site" evidence="9">
    <location>
        <begin position="315"/>
        <end position="317"/>
    </location>
    <ligand>
        <name>substrate</name>
    </ligand>
</feature>
<dbReference type="SUPFAM" id="SSF51556">
    <property type="entry name" value="Metallo-dependent hydrolases"/>
    <property type="match status" value="1"/>
</dbReference>
<dbReference type="GO" id="GO:0046872">
    <property type="term" value="F:metal ion binding"/>
    <property type="evidence" value="ECO:0007669"/>
    <property type="project" value="UniProtKB-KW"/>
</dbReference>
<dbReference type="NCBIfam" id="TIGR00221">
    <property type="entry name" value="nagA"/>
    <property type="match status" value="1"/>
</dbReference>
<keyword evidence="5 7" id="KW-0119">Carbohydrate metabolism</keyword>
<evidence type="ECO:0000259" key="11">
    <source>
        <dbReference type="Pfam" id="PF01979"/>
    </source>
</evidence>
<evidence type="ECO:0000256" key="8">
    <source>
        <dbReference type="PIRSR" id="PIRSR038994-1"/>
    </source>
</evidence>
<comment type="catalytic activity">
    <reaction evidence="6 7">
        <text>N-acetyl-D-glucosamine 6-phosphate + H2O = D-glucosamine 6-phosphate + acetate</text>
        <dbReference type="Rhea" id="RHEA:22936"/>
        <dbReference type="ChEBI" id="CHEBI:15377"/>
        <dbReference type="ChEBI" id="CHEBI:30089"/>
        <dbReference type="ChEBI" id="CHEBI:57513"/>
        <dbReference type="ChEBI" id="CHEBI:58725"/>
        <dbReference type="EC" id="3.5.1.25"/>
    </reaction>
</comment>